<reference evidence="9 10" key="1">
    <citation type="submission" date="2014-08" db="EMBL/GenBank/DDBJ databases">
        <title>Complete genome sequence of Corynebacterium frankenforstense ST18(T) (=DSM 45800(T)), isolated from raw cow milk.</title>
        <authorList>
            <person name="Ruckert C."/>
            <person name="Albersmeier A."/>
            <person name="Winkler A."/>
            <person name="Lipski A."/>
            <person name="Kalinowski J."/>
        </authorList>
    </citation>
    <scope>NUCLEOTIDE SEQUENCE [LARGE SCALE GENOMIC DNA]</scope>
    <source>
        <strain evidence="9 10">ST18</strain>
    </source>
</reference>
<dbReference type="STRING" id="1437875.CFRA_02195"/>
<evidence type="ECO:0000256" key="6">
    <source>
        <dbReference type="PROSITE-ProRule" id="PRU01373"/>
    </source>
</evidence>
<dbReference type="Gene3D" id="2.40.440.10">
    <property type="entry name" value="L,D-transpeptidase catalytic domain-like"/>
    <property type="match status" value="1"/>
</dbReference>
<dbReference type="Proteomes" id="UP000185434">
    <property type="component" value="Chromosome"/>
</dbReference>
<dbReference type="PANTHER" id="PTHR30582">
    <property type="entry name" value="L,D-TRANSPEPTIDASE"/>
    <property type="match status" value="1"/>
</dbReference>
<dbReference type="RefSeq" id="WP_075663254.1">
    <property type="nucleotide sequence ID" value="NZ_CP009247.1"/>
</dbReference>
<evidence type="ECO:0000313" key="10">
    <source>
        <dbReference type="Proteomes" id="UP000185434"/>
    </source>
</evidence>
<keyword evidence="7" id="KW-0732">Signal</keyword>
<evidence type="ECO:0000256" key="2">
    <source>
        <dbReference type="ARBA" id="ARBA00022679"/>
    </source>
</evidence>
<dbReference type="GO" id="GO:0005576">
    <property type="term" value="C:extracellular region"/>
    <property type="evidence" value="ECO:0007669"/>
    <property type="project" value="TreeGrafter"/>
</dbReference>
<keyword evidence="5 6" id="KW-0961">Cell wall biogenesis/degradation</keyword>
<dbReference type="KEGG" id="cfk:CFRA_02195"/>
<evidence type="ECO:0000256" key="5">
    <source>
        <dbReference type="ARBA" id="ARBA00023316"/>
    </source>
</evidence>
<accession>A0A1L7CR10</accession>
<dbReference type="GO" id="GO:0016740">
    <property type="term" value="F:transferase activity"/>
    <property type="evidence" value="ECO:0007669"/>
    <property type="project" value="UniProtKB-KW"/>
</dbReference>
<comment type="pathway">
    <text evidence="1 6">Cell wall biogenesis; peptidoglycan biosynthesis.</text>
</comment>
<evidence type="ECO:0000259" key="8">
    <source>
        <dbReference type="PROSITE" id="PS52029"/>
    </source>
</evidence>
<feature type="chain" id="PRO_5038945392" description="L,D-TPase catalytic domain-containing protein" evidence="7">
    <location>
        <begin position="38"/>
        <end position="265"/>
    </location>
</feature>
<feature type="domain" description="L,D-TPase catalytic" evidence="8">
    <location>
        <begin position="155"/>
        <end position="265"/>
    </location>
</feature>
<feature type="active site" description="Nucleophile" evidence="6">
    <location>
        <position position="241"/>
    </location>
</feature>
<evidence type="ECO:0000256" key="3">
    <source>
        <dbReference type="ARBA" id="ARBA00022960"/>
    </source>
</evidence>
<feature type="active site" description="Proton donor/acceptor" evidence="6">
    <location>
        <position position="230"/>
    </location>
</feature>
<dbReference type="InterPro" id="IPR050979">
    <property type="entry name" value="LD-transpeptidase"/>
</dbReference>
<dbReference type="Pfam" id="PF03734">
    <property type="entry name" value="YkuD"/>
    <property type="match status" value="1"/>
</dbReference>
<sequence>MTYKPRHAKPSRARRRLGALLAGGAAAATLVAGPANANAQTLPELGSSELPQVGSSALELPADFQAQIDDLANQAREQAWDSRVWLHQQAAALPPEMQEPARQVVDQVVEGLFPGLIAQKNAEEAARVAAAEAAARPAPPAANDGVDTGPCPAQARACIDIDGGRTWLQDGGRVSYGPVPMSAGAPSPATATPKGTHFVNRKVKDEVSHEFGNAPMPYSVYFTNNGVAFHQGNVNLLSHGCIHLNHDDAVTYFDQLQVGDMVYVY</sequence>
<protein>
    <recommendedName>
        <fullName evidence="8">L,D-TPase catalytic domain-containing protein</fullName>
    </recommendedName>
</protein>
<name>A0A1L7CR10_9CORY</name>
<dbReference type="CDD" id="cd16913">
    <property type="entry name" value="YkuD_like"/>
    <property type="match status" value="1"/>
</dbReference>
<dbReference type="GO" id="GO:0071972">
    <property type="term" value="F:peptidoglycan L,D-transpeptidase activity"/>
    <property type="evidence" value="ECO:0007669"/>
    <property type="project" value="TreeGrafter"/>
</dbReference>
<dbReference type="GO" id="GO:0018104">
    <property type="term" value="P:peptidoglycan-protein cross-linking"/>
    <property type="evidence" value="ECO:0007669"/>
    <property type="project" value="TreeGrafter"/>
</dbReference>
<feature type="signal peptide" evidence="7">
    <location>
        <begin position="1"/>
        <end position="37"/>
    </location>
</feature>
<organism evidence="9 10">
    <name type="scientific">Corynebacterium frankenforstense DSM 45800</name>
    <dbReference type="NCBI Taxonomy" id="1437875"/>
    <lineage>
        <taxon>Bacteria</taxon>
        <taxon>Bacillati</taxon>
        <taxon>Actinomycetota</taxon>
        <taxon>Actinomycetes</taxon>
        <taxon>Mycobacteriales</taxon>
        <taxon>Corynebacteriaceae</taxon>
        <taxon>Corynebacterium</taxon>
    </lineage>
</organism>
<gene>
    <name evidence="9" type="ORF">CFRA_02195</name>
</gene>
<dbReference type="InterPro" id="IPR038063">
    <property type="entry name" value="Transpep_catalytic_dom"/>
</dbReference>
<evidence type="ECO:0000256" key="1">
    <source>
        <dbReference type="ARBA" id="ARBA00004752"/>
    </source>
</evidence>
<keyword evidence="3 6" id="KW-0133">Cell shape</keyword>
<evidence type="ECO:0000256" key="4">
    <source>
        <dbReference type="ARBA" id="ARBA00022984"/>
    </source>
</evidence>
<keyword evidence="2" id="KW-0808">Transferase</keyword>
<dbReference type="AlphaFoldDB" id="A0A1L7CR10"/>
<dbReference type="OrthoDB" id="8887048at2"/>
<proteinExistence type="predicted"/>
<evidence type="ECO:0000313" key="9">
    <source>
        <dbReference type="EMBL" id="APT88280.1"/>
    </source>
</evidence>
<dbReference type="InterPro" id="IPR005490">
    <property type="entry name" value="LD_TPept_cat_dom"/>
</dbReference>
<dbReference type="GO" id="GO:0071555">
    <property type="term" value="P:cell wall organization"/>
    <property type="evidence" value="ECO:0007669"/>
    <property type="project" value="UniProtKB-UniRule"/>
</dbReference>
<dbReference type="GO" id="GO:0008360">
    <property type="term" value="P:regulation of cell shape"/>
    <property type="evidence" value="ECO:0007669"/>
    <property type="project" value="UniProtKB-UniRule"/>
</dbReference>
<dbReference type="SUPFAM" id="SSF141523">
    <property type="entry name" value="L,D-transpeptidase catalytic domain-like"/>
    <property type="match status" value="1"/>
</dbReference>
<keyword evidence="10" id="KW-1185">Reference proteome</keyword>
<dbReference type="PROSITE" id="PS52029">
    <property type="entry name" value="LD_TPASE"/>
    <property type="match status" value="1"/>
</dbReference>
<keyword evidence="4 6" id="KW-0573">Peptidoglycan synthesis</keyword>
<dbReference type="UniPathway" id="UPA00219"/>
<dbReference type="PANTHER" id="PTHR30582:SF33">
    <property type="entry name" value="EXPORTED PROTEIN"/>
    <property type="match status" value="1"/>
</dbReference>
<dbReference type="EMBL" id="CP009247">
    <property type="protein sequence ID" value="APT88280.1"/>
    <property type="molecule type" value="Genomic_DNA"/>
</dbReference>
<evidence type="ECO:0000256" key="7">
    <source>
        <dbReference type="SAM" id="SignalP"/>
    </source>
</evidence>